<dbReference type="InterPro" id="IPR000209">
    <property type="entry name" value="Peptidase_S8/S53_dom"/>
</dbReference>
<keyword evidence="2" id="KW-0645">Protease</keyword>
<dbReference type="Gene3D" id="2.60.120.1290">
    <property type="match status" value="1"/>
</dbReference>
<keyword evidence="4" id="KW-0720">Serine protease</keyword>
<dbReference type="InterPro" id="IPR050131">
    <property type="entry name" value="Peptidase_S8_subtilisin-like"/>
</dbReference>
<dbReference type="PROSITE" id="PS00137">
    <property type="entry name" value="SUBTILASE_HIS"/>
    <property type="match status" value="1"/>
</dbReference>
<dbReference type="SUPFAM" id="SSF52743">
    <property type="entry name" value="Subtilisin-like"/>
    <property type="match status" value="1"/>
</dbReference>
<dbReference type="InterPro" id="IPR023828">
    <property type="entry name" value="Peptidase_S8_Ser-AS"/>
</dbReference>
<dbReference type="Gene3D" id="3.30.70.2980">
    <property type="match status" value="1"/>
</dbReference>
<dbReference type="GO" id="GO:0006508">
    <property type="term" value="P:proteolysis"/>
    <property type="evidence" value="ECO:0007669"/>
    <property type="project" value="UniProtKB-KW"/>
</dbReference>
<dbReference type="InterPro" id="IPR015500">
    <property type="entry name" value="Peptidase_S8_subtilisin-rel"/>
</dbReference>
<dbReference type="PANTHER" id="PTHR43806:SF11">
    <property type="entry name" value="CEREVISIN-RELATED"/>
    <property type="match status" value="1"/>
</dbReference>
<dbReference type="PROSITE" id="PS00136">
    <property type="entry name" value="SUBTILASE_ASP"/>
    <property type="match status" value="1"/>
</dbReference>
<protein>
    <submittedName>
        <fullName evidence="7">Uncharacterized protein</fullName>
    </submittedName>
</protein>
<dbReference type="PANTHER" id="PTHR43806">
    <property type="entry name" value="PEPTIDASE S8"/>
    <property type="match status" value="1"/>
</dbReference>
<organism evidence="7">
    <name type="scientific">bioreactor metagenome</name>
    <dbReference type="NCBI Taxonomy" id="1076179"/>
    <lineage>
        <taxon>unclassified sequences</taxon>
        <taxon>metagenomes</taxon>
        <taxon>ecological metagenomes</taxon>
    </lineage>
</organism>
<dbReference type="Gene3D" id="3.40.50.200">
    <property type="entry name" value="Peptidase S8/S53 domain"/>
    <property type="match status" value="1"/>
</dbReference>
<evidence type="ECO:0000259" key="5">
    <source>
        <dbReference type="Pfam" id="PF00082"/>
    </source>
</evidence>
<dbReference type="PROSITE" id="PS00138">
    <property type="entry name" value="SUBTILASE_SER"/>
    <property type="match status" value="1"/>
</dbReference>
<evidence type="ECO:0000256" key="1">
    <source>
        <dbReference type="ARBA" id="ARBA00011073"/>
    </source>
</evidence>
<dbReference type="GO" id="GO:0004252">
    <property type="term" value="F:serine-type endopeptidase activity"/>
    <property type="evidence" value="ECO:0007669"/>
    <property type="project" value="InterPro"/>
</dbReference>
<dbReference type="InterPro" id="IPR036852">
    <property type="entry name" value="Peptidase_S8/S53_dom_sf"/>
</dbReference>
<dbReference type="AlphaFoldDB" id="A0A644YS18"/>
<evidence type="ECO:0000256" key="2">
    <source>
        <dbReference type="ARBA" id="ARBA00022670"/>
    </source>
</evidence>
<dbReference type="InterPro" id="IPR041365">
    <property type="entry name" value="CspB_prodomain"/>
</dbReference>
<dbReference type="Pfam" id="PF00082">
    <property type="entry name" value="Peptidase_S8"/>
    <property type="match status" value="2"/>
</dbReference>
<evidence type="ECO:0000313" key="7">
    <source>
        <dbReference type="EMBL" id="MPM29263.1"/>
    </source>
</evidence>
<feature type="domain" description="Csp protease B prodomain" evidence="6">
    <location>
        <begin position="9"/>
        <end position="78"/>
    </location>
</feature>
<proteinExistence type="inferred from homology"/>
<dbReference type="PROSITE" id="PS51892">
    <property type="entry name" value="SUBTILASE"/>
    <property type="match status" value="1"/>
</dbReference>
<reference evidence="7" key="1">
    <citation type="submission" date="2019-08" db="EMBL/GenBank/DDBJ databases">
        <authorList>
            <person name="Kucharzyk K."/>
            <person name="Murdoch R.W."/>
            <person name="Higgins S."/>
            <person name="Loffler F."/>
        </authorList>
    </citation>
    <scope>NUCLEOTIDE SEQUENCE</scope>
</reference>
<evidence type="ECO:0000256" key="4">
    <source>
        <dbReference type="ARBA" id="ARBA00022825"/>
    </source>
</evidence>
<dbReference type="Pfam" id="PF18425">
    <property type="entry name" value="CspB_prodomain"/>
    <property type="match status" value="1"/>
</dbReference>
<sequence length="573" mass="61726">MPDLPVNLEKLTRFESNLTENGLLEVIVKYNGDLRNIGTQLGADIELLSPDYAIVTIDMNRLPELYSFPQIEYIELPKTLTFMLRDSLESACIPPVQRSGELGLTGSGVIVGIIDSGIDYTHPDFRNPDGTSRILFLWDQTAAGPPPEGFRNGTEYTQARINEALLSADPLTSLPFSDTAGHGTAVAGIAAGNGASSNGTEKGVAPNAGLIVVKLGHTGNESFARTTEIMRGVKYLSDKAIALNMPLSINLSYGTNNGSHTGDSLFERYLNSMCERWKTVMSVATGNEGSAAHHYHAKLAQKETSTIEFSVGGNPRRLYMTLWKNFADTITFELIAPNGRSTGVIQPLQSITRATLGGTNVSIIYAQPNHYTIQQEVYFLFSTQGAGVAQGVWKLIARGEQIVDGEFNIWLPTVEDVTQNTSFLRADVNLTLTLPSTVQNVVSVGGYNSMLGIATVFSGRGPASGFPLIKPDLVAPSVSILTTKAGGGYDAYTGTSMAAPFVTGAAALMMEWGIVRGNDPFLYGQRVKAFLRRGANRKFSAQIPNNQWGYGALSLCDAMDELVEYTRTGGAFS</sequence>
<name>A0A644YS18_9ZZZZ</name>
<gene>
    <name evidence="7" type="ORF">SDC9_75803</name>
</gene>
<feature type="domain" description="Peptidase S8/S53" evidence="5">
    <location>
        <begin position="106"/>
        <end position="297"/>
    </location>
</feature>
<dbReference type="PRINTS" id="PR00723">
    <property type="entry name" value="SUBTILISIN"/>
</dbReference>
<dbReference type="CDD" id="cd07478">
    <property type="entry name" value="Peptidases_S8_CspA-like"/>
    <property type="match status" value="1"/>
</dbReference>
<dbReference type="InterPro" id="IPR023827">
    <property type="entry name" value="Peptidase_S8_Asp-AS"/>
</dbReference>
<dbReference type="PIRSF" id="PIRSF037894">
    <property type="entry name" value="Subtilisin_rel_CspABC"/>
    <property type="match status" value="1"/>
</dbReference>
<dbReference type="InterPro" id="IPR034045">
    <property type="entry name" value="Pep_S8_CspA-like"/>
</dbReference>
<evidence type="ECO:0000256" key="3">
    <source>
        <dbReference type="ARBA" id="ARBA00022801"/>
    </source>
</evidence>
<feature type="domain" description="Peptidase S8/S53" evidence="5">
    <location>
        <begin position="429"/>
        <end position="551"/>
    </location>
</feature>
<comment type="caution">
    <text evidence="7">The sequence shown here is derived from an EMBL/GenBank/DDBJ whole genome shotgun (WGS) entry which is preliminary data.</text>
</comment>
<dbReference type="InterPro" id="IPR022398">
    <property type="entry name" value="Peptidase_S8_His-AS"/>
</dbReference>
<dbReference type="EMBL" id="VSSQ01005466">
    <property type="protein sequence ID" value="MPM29263.1"/>
    <property type="molecule type" value="Genomic_DNA"/>
</dbReference>
<dbReference type="InterPro" id="IPR017310">
    <property type="entry name" value="Pept_S8A_subtilisin_clostridia"/>
</dbReference>
<evidence type="ECO:0000259" key="6">
    <source>
        <dbReference type="Pfam" id="PF18425"/>
    </source>
</evidence>
<keyword evidence="3" id="KW-0378">Hydrolase</keyword>
<accession>A0A644YS18</accession>
<comment type="similarity">
    <text evidence="1">Belongs to the peptidase S8 family.</text>
</comment>